<dbReference type="EMBL" id="CM008968">
    <property type="protein sequence ID" value="PNW80967.1"/>
    <property type="molecule type" value="Genomic_DNA"/>
</dbReference>
<dbReference type="PaxDb" id="3055-EDO98378"/>
<sequence>MLMLNVSHPICRGPLSAAGLRNVHRHRVSLACAAKRGSQQRAQQPASLSKKAEELMQVAVNEAAQQSAAASQKTVAELRHIHSSVDKLLGEVYTLSHIARVQRLQMARLVLGPHLEPSNTYRDYKRFRHPRLMDHVLEETLYSSHRPIQLQMDRSDLNHETYDFKPNTLRYELDGLTGLTSEVFHDGGSWYVQFEGDE</sequence>
<organism evidence="1 2">
    <name type="scientific">Chlamydomonas reinhardtii</name>
    <name type="common">Chlamydomonas smithii</name>
    <dbReference type="NCBI Taxonomy" id="3055"/>
    <lineage>
        <taxon>Eukaryota</taxon>
        <taxon>Viridiplantae</taxon>
        <taxon>Chlorophyta</taxon>
        <taxon>core chlorophytes</taxon>
        <taxon>Chlorophyceae</taxon>
        <taxon>CS clade</taxon>
        <taxon>Chlamydomonadales</taxon>
        <taxon>Chlamydomonadaceae</taxon>
        <taxon>Chlamydomonas</taxon>
    </lineage>
</organism>
<dbReference type="HOGENOM" id="CLU_1379884_0_0_1"/>
<dbReference type="InParanoid" id="A8JCG0"/>
<dbReference type="Gramene" id="PNW80967">
    <property type="protein sequence ID" value="PNW80967"/>
    <property type="gene ID" value="CHLRE_07g337400v5"/>
</dbReference>
<proteinExistence type="predicted"/>
<dbReference type="RefSeq" id="XP_001700084.1">
    <property type="nucleotide sequence ID" value="XM_001700032.2"/>
</dbReference>
<evidence type="ECO:0000313" key="2">
    <source>
        <dbReference type="Proteomes" id="UP000006906"/>
    </source>
</evidence>
<evidence type="ECO:0000313" key="1">
    <source>
        <dbReference type="EMBL" id="PNW80967.1"/>
    </source>
</evidence>
<accession>A8JCG0</accession>
<name>A8JCG0_CHLRE</name>
<reference evidence="1 2" key="1">
    <citation type="journal article" date="2007" name="Science">
        <title>The Chlamydomonas genome reveals the evolution of key animal and plant functions.</title>
        <authorList>
            <person name="Merchant S.S."/>
            <person name="Prochnik S.E."/>
            <person name="Vallon O."/>
            <person name="Harris E.H."/>
            <person name="Karpowicz S.J."/>
            <person name="Witman G.B."/>
            <person name="Terry A."/>
            <person name="Salamov A."/>
            <person name="Fritz-Laylin L.K."/>
            <person name="Marechal-Drouard L."/>
            <person name="Marshall W.F."/>
            <person name="Qu L.H."/>
            <person name="Nelson D.R."/>
            <person name="Sanderfoot A.A."/>
            <person name="Spalding M.H."/>
            <person name="Kapitonov V.V."/>
            <person name="Ren Q."/>
            <person name="Ferris P."/>
            <person name="Lindquist E."/>
            <person name="Shapiro H."/>
            <person name="Lucas S.M."/>
            <person name="Grimwood J."/>
            <person name="Schmutz J."/>
            <person name="Cardol P."/>
            <person name="Cerutti H."/>
            <person name="Chanfreau G."/>
            <person name="Chen C.L."/>
            <person name="Cognat V."/>
            <person name="Croft M.T."/>
            <person name="Dent R."/>
            <person name="Dutcher S."/>
            <person name="Fernandez E."/>
            <person name="Fukuzawa H."/>
            <person name="Gonzalez-Ballester D."/>
            <person name="Gonzalez-Halphen D."/>
            <person name="Hallmann A."/>
            <person name="Hanikenne M."/>
            <person name="Hippler M."/>
            <person name="Inwood W."/>
            <person name="Jabbari K."/>
            <person name="Kalanon M."/>
            <person name="Kuras R."/>
            <person name="Lefebvre P.A."/>
            <person name="Lemaire S.D."/>
            <person name="Lobanov A.V."/>
            <person name="Lohr M."/>
            <person name="Manuell A."/>
            <person name="Meier I."/>
            <person name="Mets L."/>
            <person name="Mittag M."/>
            <person name="Mittelmeier T."/>
            <person name="Moroney J.V."/>
            <person name="Moseley J."/>
            <person name="Napoli C."/>
            <person name="Nedelcu A.M."/>
            <person name="Niyogi K."/>
            <person name="Novoselov S.V."/>
            <person name="Paulsen I.T."/>
            <person name="Pazour G."/>
            <person name="Purton S."/>
            <person name="Ral J.P."/>
            <person name="Riano-Pachon D.M."/>
            <person name="Riekhof W."/>
            <person name="Rymarquis L."/>
            <person name="Schroda M."/>
            <person name="Stern D."/>
            <person name="Umen J."/>
            <person name="Willows R."/>
            <person name="Wilson N."/>
            <person name="Zimmer S.L."/>
            <person name="Allmer J."/>
            <person name="Balk J."/>
            <person name="Bisova K."/>
            <person name="Chen C.J."/>
            <person name="Elias M."/>
            <person name="Gendler K."/>
            <person name="Hauser C."/>
            <person name="Lamb M.R."/>
            <person name="Ledford H."/>
            <person name="Long J.C."/>
            <person name="Minagawa J."/>
            <person name="Page M.D."/>
            <person name="Pan J."/>
            <person name="Pootakham W."/>
            <person name="Roje S."/>
            <person name="Rose A."/>
            <person name="Stahlberg E."/>
            <person name="Terauchi A.M."/>
            <person name="Yang P."/>
            <person name="Ball S."/>
            <person name="Bowler C."/>
            <person name="Dieckmann C.L."/>
            <person name="Gladyshev V.N."/>
            <person name="Green P."/>
            <person name="Jorgensen R."/>
            <person name="Mayfield S."/>
            <person name="Mueller-Roeber B."/>
            <person name="Rajamani S."/>
            <person name="Sayre R.T."/>
            <person name="Brokstein P."/>
            <person name="Dubchak I."/>
            <person name="Goodstein D."/>
            <person name="Hornick L."/>
            <person name="Huang Y.W."/>
            <person name="Jhaveri J."/>
            <person name="Luo Y."/>
            <person name="Martinez D."/>
            <person name="Ngau W.C."/>
            <person name="Otillar B."/>
            <person name="Poliakov A."/>
            <person name="Porter A."/>
            <person name="Szajkowski L."/>
            <person name="Werner G."/>
            <person name="Zhou K."/>
            <person name="Grigoriev I.V."/>
            <person name="Rokhsar D.S."/>
            <person name="Grossman A.R."/>
        </authorList>
    </citation>
    <scope>NUCLEOTIDE SEQUENCE [LARGE SCALE GENOMIC DNA]</scope>
    <source>
        <strain evidence="2">CC-503</strain>
    </source>
</reference>
<dbReference type="OrthoDB" id="10583397at2759"/>
<gene>
    <name evidence="1" type="ORF">CHLRE_07g337400v5</name>
</gene>
<dbReference type="KEGG" id="cre:CHLRE_07g337400v5"/>
<dbReference type="GeneID" id="5725662"/>
<keyword evidence="2" id="KW-1185">Reference proteome</keyword>
<protein>
    <submittedName>
        <fullName evidence="1">Uncharacterized protein</fullName>
    </submittedName>
</protein>
<dbReference type="Proteomes" id="UP000006906">
    <property type="component" value="Chromosome 7"/>
</dbReference>
<dbReference type="AlphaFoldDB" id="A8JCG0"/>